<feature type="compositionally biased region" description="Polar residues" evidence="1">
    <location>
        <begin position="18"/>
        <end position="28"/>
    </location>
</feature>
<dbReference type="Proteomes" id="UP001321473">
    <property type="component" value="Unassembled WGS sequence"/>
</dbReference>
<evidence type="ECO:0000313" key="2">
    <source>
        <dbReference type="EMBL" id="KAK8758201.1"/>
    </source>
</evidence>
<gene>
    <name evidence="2" type="ORF">V5799_004161</name>
</gene>
<feature type="compositionally biased region" description="Polar residues" evidence="1">
    <location>
        <begin position="130"/>
        <end position="142"/>
    </location>
</feature>
<dbReference type="EMBL" id="JARKHS020034365">
    <property type="protein sequence ID" value="KAK8758201.1"/>
    <property type="molecule type" value="Genomic_DNA"/>
</dbReference>
<evidence type="ECO:0000313" key="3">
    <source>
        <dbReference type="Proteomes" id="UP001321473"/>
    </source>
</evidence>
<dbReference type="AlphaFoldDB" id="A0AAQ4D6W1"/>
<reference evidence="2 3" key="1">
    <citation type="journal article" date="2023" name="Arcadia Sci">
        <title>De novo assembly of a long-read Amblyomma americanum tick genome.</title>
        <authorList>
            <person name="Chou S."/>
            <person name="Poskanzer K.E."/>
            <person name="Rollins M."/>
            <person name="Thuy-Boun P.S."/>
        </authorList>
    </citation>
    <scope>NUCLEOTIDE SEQUENCE [LARGE SCALE GENOMIC DNA]</scope>
    <source>
        <strain evidence="2">F_SG_1</strain>
        <tissue evidence="2">Salivary glands</tissue>
    </source>
</reference>
<evidence type="ECO:0000256" key="1">
    <source>
        <dbReference type="SAM" id="MobiDB-lite"/>
    </source>
</evidence>
<feature type="region of interest" description="Disordered" evidence="1">
    <location>
        <begin position="98"/>
        <end position="218"/>
    </location>
</feature>
<comment type="caution">
    <text evidence="2">The sequence shown here is derived from an EMBL/GenBank/DDBJ whole genome shotgun (WGS) entry which is preliminary data.</text>
</comment>
<name>A0AAQ4D6W1_AMBAM</name>
<feature type="region of interest" description="Disordered" evidence="1">
    <location>
        <begin position="359"/>
        <end position="385"/>
    </location>
</feature>
<organism evidence="2 3">
    <name type="scientific">Amblyomma americanum</name>
    <name type="common">Lone star tick</name>
    <dbReference type="NCBI Taxonomy" id="6943"/>
    <lineage>
        <taxon>Eukaryota</taxon>
        <taxon>Metazoa</taxon>
        <taxon>Ecdysozoa</taxon>
        <taxon>Arthropoda</taxon>
        <taxon>Chelicerata</taxon>
        <taxon>Arachnida</taxon>
        <taxon>Acari</taxon>
        <taxon>Parasitiformes</taxon>
        <taxon>Ixodida</taxon>
        <taxon>Ixodoidea</taxon>
        <taxon>Ixodidae</taxon>
        <taxon>Amblyomminae</taxon>
        <taxon>Amblyomma</taxon>
    </lineage>
</organism>
<feature type="region of interest" description="Disordered" evidence="1">
    <location>
        <begin position="1"/>
        <end position="35"/>
    </location>
</feature>
<accession>A0AAQ4D6W1</accession>
<feature type="compositionally biased region" description="Acidic residues" evidence="1">
    <location>
        <begin position="103"/>
        <end position="113"/>
    </location>
</feature>
<protein>
    <submittedName>
        <fullName evidence="2">Uncharacterized protein</fullName>
    </submittedName>
</protein>
<keyword evidence="3" id="KW-1185">Reference proteome</keyword>
<feature type="compositionally biased region" description="Basic and acidic residues" evidence="1">
    <location>
        <begin position="1"/>
        <end position="13"/>
    </location>
</feature>
<proteinExistence type="predicted"/>
<sequence length="505" mass="54692">MRSTRVDSVEKQDGLSPVTVTPDFQKTSSHLHRQAQPFTRHSLNVLREFQSSQTQASPEMLEVLLTLQQAWKRLQEASPLIERVLSLQKIGLPLESALRECPPEETPDPDPGIEEPAQRKPDCIPPDKLNATSTPGLSTSPLGRSDYSFPATALENQECRSTTPQKAAARWSSPSSKLHKSSDSNSLSAVGSEARFVKKEPVQRSTPQPKEPGLNDETPKVVEGAAQVTAATAACSQNVAAALNVRTWKNEAPGSLKVRPPELVEKLLVAVSGSATLHDFPSCKGPVPQKNKSVQYQCGERPDTCGSTCVLLAQPIQYEQYLGMVAAAPWNSAVIVLAQPMQPPTELSPYLSPVEACTDAGMSPQQNTQPSSEEHDEGNVEIPCSSTDILPAETTQPLSCPNTHVHEAEPRSNDTVVAPVPPPQDISGEYLHRPSETPVESRGFVPSQPTGASSHVLRPYMYMYTQCSAEQGGTSGSCGRAPCFFHGRVWFQTPCQEPAMPACHR</sequence>
<feature type="region of interest" description="Disordered" evidence="1">
    <location>
        <begin position="403"/>
        <end position="423"/>
    </location>
</feature>